<dbReference type="AlphaFoldDB" id="A0A914S3R8"/>
<evidence type="ECO:0000313" key="1">
    <source>
        <dbReference type="Proteomes" id="UP000887564"/>
    </source>
</evidence>
<accession>A0A914S3R8</accession>
<keyword evidence="1" id="KW-1185">Reference proteome</keyword>
<dbReference type="WBParaSite" id="PEQ_0001343501-mRNA-1">
    <property type="protein sequence ID" value="PEQ_0001343501-mRNA-1"/>
    <property type="gene ID" value="PEQ_0001343501"/>
</dbReference>
<evidence type="ECO:0000313" key="2">
    <source>
        <dbReference type="WBParaSite" id="PEQ_0001343501-mRNA-1"/>
    </source>
</evidence>
<proteinExistence type="predicted"/>
<reference evidence="2" key="1">
    <citation type="submission" date="2022-11" db="UniProtKB">
        <authorList>
            <consortium name="WormBaseParasite"/>
        </authorList>
    </citation>
    <scope>IDENTIFICATION</scope>
</reference>
<organism evidence="1 2">
    <name type="scientific">Parascaris equorum</name>
    <name type="common">Equine roundworm</name>
    <dbReference type="NCBI Taxonomy" id="6256"/>
    <lineage>
        <taxon>Eukaryota</taxon>
        <taxon>Metazoa</taxon>
        <taxon>Ecdysozoa</taxon>
        <taxon>Nematoda</taxon>
        <taxon>Chromadorea</taxon>
        <taxon>Rhabditida</taxon>
        <taxon>Spirurina</taxon>
        <taxon>Ascaridomorpha</taxon>
        <taxon>Ascaridoidea</taxon>
        <taxon>Ascarididae</taxon>
        <taxon>Parascaris</taxon>
    </lineage>
</organism>
<name>A0A914S3R8_PAREQ</name>
<protein>
    <submittedName>
        <fullName evidence="2">Uncharacterized protein</fullName>
    </submittedName>
</protein>
<sequence>MLWYSSWSSSCRCVRLRLKVKYANRNEPFNIPKVIFKTEQQ</sequence>
<dbReference type="Proteomes" id="UP000887564">
    <property type="component" value="Unplaced"/>
</dbReference>